<dbReference type="AlphaFoldDB" id="A0A0A0EQ81"/>
<keyword evidence="1" id="KW-0812">Transmembrane</keyword>
<evidence type="ECO:0000313" key="3">
    <source>
        <dbReference type="Proteomes" id="UP000030017"/>
    </source>
</evidence>
<dbReference type="EMBL" id="AVPS01000003">
    <property type="protein sequence ID" value="KGM52303.1"/>
    <property type="molecule type" value="Genomic_DNA"/>
</dbReference>
<feature type="transmembrane region" description="Helical" evidence="1">
    <location>
        <begin position="20"/>
        <end position="38"/>
    </location>
</feature>
<evidence type="ECO:0000313" key="2">
    <source>
        <dbReference type="EMBL" id="KGM52303.1"/>
    </source>
</evidence>
<evidence type="ECO:0000256" key="1">
    <source>
        <dbReference type="SAM" id="Phobius"/>
    </source>
</evidence>
<keyword evidence="1" id="KW-0472">Membrane</keyword>
<keyword evidence="3" id="KW-1185">Reference proteome</keyword>
<dbReference type="eggNOG" id="ENOG502ZT9K">
    <property type="taxonomic scope" value="Bacteria"/>
</dbReference>
<reference evidence="2 3" key="1">
    <citation type="submission" date="2013-08" db="EMBL/GenBank/DDBJ databases">
        <title>Genome sequencing of Lysobacter.</title>
        <authorList>
            <person name="Zhang S."/>
            <person name="Wang G."/>
        </authorList>
    </citation>
    <scope>NUCLEOTIDE SEQUENCE [LARGE SCALE GENOMIC DNA]</scope>
    <source>
        <strain evidence="2 3">Ko07</strain>
    </source>
</reference>
<keyword evidence="1" id="KW-1133">Transmembrane helix</keyword>
<dbReference type="OrthoDB" id="5797237at2"/>
<accession>A0A0A0EQ81</accession>
<proteinExistence type="predicted"/>
<comment type="caution">
    <text evidence="2">The sequence shown here is derived from an EMBL/GenBank/DDBJ whole genome shotgun (WGS) entry which is preliminary data.</text>
</comment>
<organism evidence="2 3">
    <name type="scientific">Lysobacter concretionis Ko07 = DSM 16239</name>
    <dbReference type="NCBI Taxonomy" id="1122185"/>
    <lineage>
        <taxon>Bacteria</taxon>
        <taxon>Pseudomonadati</taxon>
        <taxon>Pseudomonadota</taxon>
        <taxon>Gammaproteobacteria</taxon>
        <taxon>Lysobacterales</taxon>
        <taxon>Lysobacteraceae</taxon>
        <taxon>Novilysobacter</taxon>
    </lineage>
</organism>
<protein>
    <submittedName>
        <fullName evidence="2">Membrane protein</fullName>
    </submittedName>
</protein>
<gene>
    <name evidence="2" type="ORF">N792_04105</name>
</gene>
<sequence>MQSSSLIHSAGRSSLWKVFWMYGVIPSNLLWAAILLMMQQGGMVGAVRGLLLFLLAYTAWIVFAVWRAAPNAKDPRYGVLARALTVVWAINTVLLVFFLELQLLR</sequence>
<feature type="transmembrane region" description="Helical" evidence="1">
    <location>
        <begin position="80"/>
        <end position="99"/>
    </location>
</feature>
<name>A0A0A0EQ81_9GAMM</name>
<dbReference type="Proteomes" id="UP000030017">
    <property type="component" value="Unassembled WGS sequence"/>
</dbReference>
<feature type="transmembrane region" description="Helical" evidence="1">
    <location>
        <begin position="50"/>
        <end position="68"/>
    </location>
</feature>